<proteinExistence type="predicted"/>
<dbReference type="InterPro" id="IPR023187">
    <property type="entry name" value="Tscrpt_reg_MarR-type_CS"/>
</dbReference>
<feature type="domain" description="HTH marR-type" evidence="4">
    <location>
        <begin position="30"/>
        <end position="163"/>
    </location>
</feature>
<dbReference type="InterPro" id="IPR036390">
    <property type="entry name" value="WH_DNA-bd_sf"/>
</dbReference>
<accession>A0A0B4CNS5</accession>
<evidence type="ECO:0000256" key="2">
    <source>
        <dbReference type="ARBA" id="ARBA00023125"/>
    </source>
</evidence>
<dbReference type="InterPro" id="IPR036388">
    <property type="entry name" value="WH-like_DNA-bd_sf"/>
</dbReference>
<dbReference type="GO" id="GO:0003677">
    <property type="term" value="F:DNA binding"/>
    <property type="evidence" value="ECO:0007669"/>
    <property type="project" value="UniProtKB-KW"/>
</dbReference>
<dbReference type="Gene3D" id="1.10.10.10">
    <property type="entry name" value="Winged helix-like DNA-binding domain superfamily/Winged helix DNA-binding domain"/>
    <property type="match status" value="1"/>
</dbReference>
<dbReference type="SUPFAM" id="SSF46785">
    <property type="entry name" value="Winged helix' DNA-binding domain"/>
    <property type="match status" value="1"/>
</dbReference>
<dbReference type="PANTHER" id="PTHR33164:SF101">
    <property type="entry name" value="TRANSCRIPTIONAL REPRESSOR MPRA"/>
    <property type="match status" value="1"/>
</dbReference>
<keyword evidence="2" id="KW-0238">DNA-binding</keyword>
<evidence type="ECO:0000256" key="3">
    <source>
        <dbReference type="ARBA" id="ARBA00023163"/>
    </source>
</evidence>
<dbReference type="Proteomes" id="UP000031202">
    <property type="component" value="Unassembled WGS sequence"/>
</dbReference>
<evidence type="ECO:0000313" key="5">
    <source>
        <dbReference type="EMBL" id="KIC58122.1"/>
    </source>
</evidence>
<evidence type="ECO:0000256" key="1">
    <source>
        <dbReference type="ARBA" id="ARBA00023015"/>
    </source>
</evidence>
<dbReference type="InterPro" id="IPR000835">
    <property type="entry name" value="HTH_MarR-typ"/>
</dbReference>
<dbReference type="PANTHER" id="PTHR33164">
    <property type="entry name" value="TRANSCRIPTIONAL REGULATOR, MARR FAMILY"/>
    <property type="match status" value="1"/>
</dbReference>
<dbReference type="GO" id="GO:0006950">
    <property type="term" value="P:response to stress"/>
    <property type="evidence" value="ECO:0007669"/>
    <property type="project" value="TreeGrafter"/>
</dbReference>
<dbReference type="PRINTS" id="PR00598">
    <property type="entry name" value="HTHMARR"/>
</dbReference>
<dbReference type="SMART" id="SM00347">
    <property type="entry name" value="HTH_MARR"/>
    <property type="match status" value="1"/>
</dbReference>
<evidence type="ECO:0000259" key="4">
    <source>
        <dbReference type="PROSITE" id="PS50995"/>
    </source>
</evidence>
<dbReference type="PROSITE" id="PS01117">
    <property type="entry name" value="HTH_MARR_1"/>
    <property type="match status" value="1"/>
</dbReference>
<comment type="caution">
    <text evidence="5">The sequence shown here is derived from an EMBL/GenBank/DDBJ whole genome shotgun (WGS) entry which is preliminary data.</text>
</comment>
<reference evidence="5 6" key="1">
    <citation type="submission" date="2014-12" db="EMBL/GenBank/DDBJ databases">
        <title>Genome sequencing of Microbacterium hominis TPW29.</title>
        <authorList>
            <person name="Tan P.W."/>
            <person name="Chan K.-G."/>
        </authorList>
    </citation>
    <scope>NUCLEOTIDE SEQUENCE [LARGE SCALE GENOMIC DNA]</scope>
    <source>
        <strain evidence="5 6">TPW29</strain>
    </source>
</reference>
<evidence type="ECO:0000313" key="6">
    <source>
        <dbReference type="Proteomes" id="UP000031202"/>
    </source>
</evidence>
<dbReference type="RefSeq" id="WP_039414800.1">
    <property type="nucleotide sequence ID" value="NZ_JWSZ01000009.1"/>
</dbReference>
<gene>
    <name evidence="5" type="ORF">RM52_06815</name>
</gene>
<organism evidence="5 6">
    <name type="scientific">Microbacterium hominis</name>
    <dbReference type="NCBI Taxonomy" id="162426"/>
    <lineage>
        <taxon>Bacteria</taxon>
        <taxon>Bacillati</taxon>
        <taxon>Actinomycetota</taxon>
        <taxon>Actinomycetes</taxon>
        <taxon>Micrococcales</taxon>
        <taxon>Microbacteriaceae</taxon>
        <taxon>Microbacterium</taxon>
    </lineage>
</organism>
<dbReference type="Pfam" id="PF01047">
    <property type="entry name" value="MarR"/>
    <property type="match status" value="1"/>
</dbReference>
<name>A0A0B4CNS5_9MICO</name>
<protein>
    <submittedName>
        <fullName evidence="5">MarR family transcriptional regulator</fullName>
    </submittedName>
</protein>
<dbReference type="InterPro" id="IPR039422">
    <property type="entry name" value="MarR/SlyA-like"/>
</dbReference>
<keyword evidence="1" id="KW-0805">Transcription regulation</keyword>
<sequence>MSRTPSSPRDPIAEARRQWVAHGWVDAAAGMTAVTSIMRAHQILLARVDEALKPFSLTFARYELLTLLSFTRDGRMPLSSAASRLQVHPTSVTNTVDRLEAAGLVAREPHPGDRRATLVALTRAGRDLAARATAALNDAVFAAPGLTADDVEDLVAIVARLRRSAGDVVSDS</sequence>
<dbReference type="EMBL" id="JWSZ01000009">
    <property type="protein sequence ID" value="KIC58122.1"/>
    <property type="molecule type" value="Genomic_DNA"/>
</dbReference>
<dbReference type="GO" id="GO:0003700">
    <property type="term" value="F:DNA-binding transcription factor activity"/>
    <property type="evidence" value="ECO:0007669"/>
    <property type="project" value="InterPro"/>
</dbReference>
<keyword evidence="3" id="KW-0804">Transcription</keyword>
<dbReference type="PROSITE" id="PS50995">
    <property type="entry name" value="HTH_MARR_2"/>
    <property type="match status" value="1"/>
</dbReference>
<dbReference type="AlphaFoldDB" id="A0A0B4CNS5"/>